<keyword evidence="10" id="KW-1185">Reference proteome</keyword>
<dbReference type="EMBL" id="CP036528">
    <property type="protein sequence ID" value="QBK25316.1"/>
    <property type="molecule type" value="Genomic_DNA"/>
</dbReference>
<dbReference type="KEGG" id="uth:DKZ56_05290"/>
<feature type="transmembrane region" description="Helical" evidence="8">
    <location>
        <begin position="155"/>
        <end position="177"/>
    </location>
</feature>
<dbReference type="NCBIfam" id="TIGR01695">
    <property type="entry name" value="murJ_mviN"/>
    <property type="match status" value="1"/>
</dbReference>
<feature type="transmembrane region" description="Helical" evidence="8">
    <location>
        <begin position="377"/>
        <end position="398"/>
    </location>
</feature>
<feature type="transmembrane region" description="Helical" evidence="8">
    <location>
        <begin position="404"/>
        <end position="428"/>
    </location>
</feature>
<feature type="transmembrane region" description="Helical" evidence="8">
    <location>
        <begin position="7"/>
        <end position="31"/>
    </location>
</feature>
<feature type="transmembrane region" description="Helical" evidence="8">
    <location>
        <begin position="307"/>
        <end position="325"/>
    </location>
</feature>
<evidence type="ECO:0000313" key="9">
    <source>
        <dbReference type="EMBL" id="QBK25316.1"/>
    </source>
</evidence>
<dbReference type="Proteomes" id="UP000291151">
    <property type="component" value="Chromosome"/>
</dbReference>
<keyword evidence="2" id="KW-1003">Cell membrane</keyword>
<dbReference type="GO" id="GO:0009252">
    <property type="term" value="P:peptidoglycan biosynthetic process"/>
    <property type="evidence" value="ECO:0007669"/>
    <property type="project" value="UniProtKB-KW"/>
</dbReference>
<feature type="transmembrane region" description="Helical" evidence="8">
    <location>
        <begin position="125"/>
        <end position="143"/>
    </location>
</feature>
<feature type="transmembrane region" description="Helical" evidence="8">
    <location>
        <begin position="345"/>
        <end position="365"/>
    </location>
</feature>
<dbReference type="GO" id="GO:0034204">
    <property type="term" value="P:lipid translocation"/>
    <property type="evidence" value="ECO:0007669"/>
    <property type="project" value="TreeGrafter"/>
</dbReference>
<feature type="transmembrane region" description="Helical" evidence="8">
    <location>
        <begin position="51"/>
        <end position="70"/>
    </location>
</feature>
<dbReference type="CDD" id="cd13123">
    <property type="entry name" value="MATE_MurJ_like"/>
    <property type="match status" value="1"/>
</dbReference>
<evidence type="ECO:0000256" key="5">
    <source>
        <dbReference type="ARBA" id="ARBA00022984"/>
    </source>
</evidence>
<evidence type="ECO:0000256" key="4">
    <source>
        <dbReference type="ARBA" id="ARBA00022960"/>
    </source>
</evidence>
<keyword evidence="6 8" id="KW-1133">Transmembrane helix</keyword>
<dbReference type="GO" id="GO:0015648">
    <property type="term" value="F:lipid-linked peptidoglycan transporter activity"/>
    <property type="evidence" value="ECO:0007669"/>
    <property type="project" value="TreeGrafter"/>
</dbReference>
<evidence type="ECO:0000256" key="1">
    <source>
        <dbReference type="ARBA" id="ARBA00004651"/>
    </source>
</evidence>
<keyword evidence="4" id="KW-0133">Cell shape</keyword>
<dbReference type="Pfam" id="PF03023">
    <property type="entry name" value="MurJ"/>
    <property type="match status" value="1"/>
</dbReference>
<evidence type="ECO:0000313" key="10">
    <source>
        <dbReference type="Proteomes" id="UP000291151"/>
    </source>
</evidence>
<dbReference type="GO" id="GO:0005886">
    <property type="term" value="C:plasma membrane"/>
    <property type="evidence" value="ECO:0007669"/>
    <property type="project" value="UniProtKB-SubCell"/>
</dbReference>
<feature type="transmembrane region" description="Helical" evidence="8">
    <location>
        <begin position="440"/>
        <end position="459"/>
    </location>
</feature>
<evidence type="ECO:0000256" key="2">
    <source>
        <dbReference type="ARBA" id="ARBA00022475"/>
    </source>
</evidence>
<keyword evidence="3 8" id="KW-0812">Transmembrane</keyword>
<keyword evidence="7 8" id="KW-0472">Membrane</keyword>
<dbReference type="InterPro" id="IPR051050">
    <property type="entry name" value="Lipid_II_flippase_MurJ/MviN"/>
</dbReference>
<dbReference type="PRINTS" id="PR01806">
    <property type="entry name" value="VIRFACTRMVIN"/>
</dbReference>
<protein>
    <submittedName>
        <fullName evidence="9">Murein biosynthesis integral membrane protein MurJ</fullName>
    </submittedName>
</protein>
<accession>A0A4P6UTD0</accession>
<dbReference type="PANTHER" id="PTHR47019">
    <property type="entry name" value="LIPID II FLIPPASE MURJ"/>
    <property type="match status" value="1"/>
</dbReference>
<feature type="transmembrane region" description="Helical" evidence="8">
    <location>
        <begin position="471"/>
        <end position="493"/>
    </location>
</feature>
<dbReference type="PANTHER" id="PTHR47019:SF1">
    <property type="entry name" value="LIPID II FLIPPASE MURJ"/>
    <property type="match status" value="1"/>
</dbReference>
<dbReference type="InterPro" id="IPR004268">
    <property type="entry name" value="MurJ"/>
</dbReference>
<dbReference type="AlphaFoldDB" id="A0A4P6UTD0"/>
<feature type="transmembrane region" description="Helical" evidence="8">
    <location>
        <begin position="82"/>
        <end position="105"/>
    </location>
</feature>
<gene>
    <name evidence="9" type="primary">murJ</name>
    <name evidence="9" type="ORF">DKZ56_05290</name>
</gene>
<evidence type="ECO:0000256" key="3">
    <source>
        <dbReference type="ARBA" id="ARBA00022692"/>
    </source>
</evidence>
<feature type="transmembrane region" description="Helical" evidence="8">
    <location>
        <begin position="183"/>
        <end position="202"/>
    </location>
</feature>
<keyword evidence="5" id="KW-0573">Peptidoglycan synthesis</keyword>
<feature type="transmembrane region" description="Helical" evidence="8">
    <location>
        <begin position="270"/>
        <end position="287"/>
    </location>
</feature>
<feature type="transmembrane region" description="Helical" evidence="8">
    <location>
        <begin position="223"/>
        <end position="243"/>
    </location>
</feature>
<organism evidence="9 10">
    <name type="scientific">Ureibacillus thermophilus</name>
    <dbReference type="NCBI Taxonomy" id="367743"/>
    <lineage>
        <taxon>Bacteria</taxon>
        <taxon>Bacillati</taxon>
        <taxon>Bacillota</taxon>
        <taxon>Bacilli</taxon>
        <taxon>Bacillales</taxon>
        <taxon>Caryophanaceae</taxon>
        <taxon>Ureibacillus</taxon>
    </lineage>
</organism>
<sequence>MNKFLKIVGAVAIINIAARLFGFLREMVIGYQYGFSFAADSIFTAYMVPNFLYLVVGGAFTTAVISLYNRKTTNQAEFVKQSFTIVLTSGIVMTAILVLFADPIIKMLYENNENITPAAIELTKHLFYWMMPSSIFLILASYYSGLLNVHDKFHLSSFSILIYNVAFIVIAVTLSFVMGPIGYGISALASSIIMIYFLIAGYRKLNTYPIGISFKRDMTTRDLWIMVVPVMIGGGTVQIYAMLQRFFANLLGFGESAISVVNYASRLTQFPQTILITAVTTVIYPILSRKEAEDDHESIKKLYTRGLRYLVLLMVPVSIFAYFYAENIIQVIFEYGNFTEEGTKLTTPVMQIFVLSMFFLAANTYITRFYYAKGDSLAPVIFSIINVFIVNIAVMYFLADLTGVASIAWGTLISSVVNTLLLIVYAHFKYGLKVTSGQSVKAGLQLFIPLVLIGVITYFSSKYLVFNHKWITFMVGLVIFGASTLGLFMIFKIQEVGDYIQMMKKKFFGNPKA</sequence>
<evidence type="ECO:0000256" key="8">
    <source>
        <dbReference type="SAM" id="Phobius"/>
    </source>
</evidence>
<reference evidence="9 10" key="1">
    <citation type="submission" date="2019-02" db="EMBL/GenBank/DDBJ databases">
        <title>Ureibacillus thermophilus.</title>
        <authorList>
            <person name="Sunny J.S."/>
            <person name="Natarajan A."/>
            <person name="Saleena L.M."/>
        </authorList>
    </citation>
    <scope>NUCLEOTIDE SEQUENCE [LARGE SCALE GENOMIC DNA]</scope>
    <source>
        <strain evidence="9 10">LM102</strain>
    </source>
</reference>
<comment type="subcellular location">
    <subcellularLocation>
        <location evidence="1">Cell membrane</location>
        <topology evidence="1">Multi-pass membrane protein</topology>
    </subcellularLocation>
</comment>
<dbReference type="GO" id="GO:0008360">
    <property type="term" value="P:regulation of cell shape"/>
    <property type="evidence" value="ECO:0007669"/>
    <property type="project" value="UniProtKB-KW"/>
</dbReference>
<name>A0A4P6UTD0_9BACL</name>
<proteinExistence type="predicted"/>
<evidence type="ECO:0000256" key="6">
    <source>
        <dbReference type="ARBA" id="ARBA00022989"/>
    </source>
</evidence>
<dbReference type="RefSeq" id="WP_208651704.1">
    <property type="nucleotide sequence ID" value="NZ_CP036528.1"/>
</dbReference>
<evidence type="ECO:0000256" key="7">
    <source>
        <dbReference type="ARBA" id="ARBA00023136"/>
    </source>
</evidence>